<feature type="region of interest" description="Disordered" evidence="1">
    <location>
        <begin position="212"/>
        <end position="268"/>
    </location>
</feature>
<evidence type="ECO:0000256" key="1">
    <source>
        <dbReference type="SAM" id="MobiDB-lite"/>
    </source>
</evidence>
<feature type="compositionally biased region" description="Low complexity" evidence="1">
    <location>
        <begin position="247"/>
        <end position="264"/>
    </location>
</feature>
<proteinExistence type="evidence at transcript level"/>
<protein>
    <submittedName>
        <fullName evidence="3">Rhythmically expressed gene 5 protein</fullName>
    </submittedName>
</protein>
<accession>W8C8D1</accession>
<sequence length="336" mass="36947">MRNTNSKNNNTCRVSGGAAKVIATCLILSVSMQMCCGSAIPIWEFLTRNEKMSYLYSTFGQLVSVHCKATATTSTVPVNQCKRDLLAYGYEKLQTFSDAQLDQLDPYQRAANELIWSSIMRDHPSSTLITTRKPLPTPPDSSIIILTHQQPADAAAGAAASAHRHNPIFDSGAENKHKFAMDMDITYGYASGQADQQKPAAETFLSGPLVFRVRPDGSPVEEDQNKPLPRDDDLEAYHFRSTNAEKSSTPSTNNPSTATPSANAQPKHRKIAMISDLKQQHLASLALQRDLQPPYQPSRVRRQQQHNALAPGRTIPLAHTSQSSPFTGYYYAKGQA</sequence>
<keyword evidence="2" id="KW-1133">Transmembrane helix</keyword>
<keyword evidence="2" id="KW-0472">Membrane</keyword>
<dbReference type="AlphaFoldDB" id="W8C8D1"/>
<evidence type="ECO:0000313" key="3">
    <source>
        <dbReference type="EMBL" id="JAB99019.1"/>
    </source>
</evidence>
<reference evidence="3" key="1">
    <citation type="submission" date="2013-07" db="EMBL/GenBank/DDBJ databases">
        <authorList>
            <person name="Geib S."/>
        </authorList>
    </citation>
    <scope>NUCLEOTIDE SEQUENCE</scope>
</reference>
<organism evidence="3">
    <name type="scientific">Ceratitis capitata</name>
    <name type="common">Mediterranean fruit fly</name>
    <name type="synonym">Tephritis capitata</name>
    <dbReference type="NCBI Taxonomy" id="7213"/>
    <lineage>
        <taxon>Eukaryota</taxon>
        <taxon>Metazoa</taxon>
        <taxon>Ecdysozoa</taxon>
        <taxon>Arthropoda</taxon>
        <taxon>Hexapoda</taxon>
        <taxon>Insecta</taxon>
        <taxon>Pterygota</taxon>
        <taxon>Neoptera</taxon>
        <taxon>Endopterygota</taxon>
        <taxon>Diptera</taxon>
        <taxon>Brachycera</taxon>
        <taxon>Muscomorpha</taxon>
        <taxon>Tephritoidea</taxon>
        <taxon>Tephritidae</taxon>
        <taxon>Ceratitis</taxon>
        <taxon>Ceratitis</taxon>
    </lineage>
</organism>
<dbReference type="OrthoDB" id="6359856at2759"/>
<name>W8C8D1_CERCA</name>
<evidence type="ECO:0000256" key="2">
    <source>
        <dbReference type="SAM" id="Phobius"/>
    </source>
</evidence>
<gene>
    <name evidence="3" type="primary">REG5</name>
</gene>
<feature type="region of interest" description="Disordered" evidence="1">
    <location>
        <begin position="292"/>
        <end position="336"/>
    </location>
</feature>
<reference evidence="3" key="2">
    <citation type="journal article" date="2014" name="BMC Genomics">
        <title>A genomic perspective to assessing quality of mass-reared SIT flies used in Mediterranean fruit fly (Ceratitis capitata) eradication in California.</title>
        <authorList>
            <person name="Calla B."/>
            <person name="Hall B."/>
            <person name="Hou S."/>
            <person name="Geib S.M."/>
        </authorList>
    </citation>
    <scope>NUCLEOTIDE SEQUENCE</scope>
</reference>
<keyword evidence="2" id="KW-0812">Transmembrane</keyword>
<feature type="compositionally biased region" description="Basic and acidic residues" evidence="1">
    <location>
        <begin position="223"/>
        <end position="238"/>
    </location>
</feature>
<dbReference type="EMBL" id="GAMC01007536">
    <property type="protein sequence ID" value="JAB99019.1"/>
    <property type="molecule type" value="mRNA"/>
</dbReference>
<feature type="transmembrane region" description="Helical" evidence="2">
    <location>
        <begin position="21"/>
        <end position="43"/>
    </location>
</feature>